<dbReference type="Proteomes" id="UP000036771">
    <property type="component" value="Unassembled WGS sequence"/>
</dbReference>
<dbReference type="Pfam" id="PF13462">
    <property type="entry name" value="Thioredoxin_4"/>
    <property type="match status" value="1"/>
</dbReference>
<keyword evidence="8" id="KW-0413">Isomerase</keyword>
<dbReference type="InterPro" id="IPR041205">
    <property type="entry name" value="ScsC_N"/>
</dbReference>
<dbReference type="GO" id="GO:0016853">
    <property type="term" value="F:isomerase activity"/>
    <property type="evidence" value="ECO:0007669"/>
    <property type="project" value="UniProtKB-KW"/>
</dbReference>
<dbReference type="EMBL" id="BBVC01000101">
    <property type="protein sequence ID" value="GAO98901.1"/>
    <property type="molecule type" value="Genomic_DNA"/>
</dbReference>
<dbReference type="OrthoDB" id="9780147at2"/>
<keyword evidence="4" id="KW-0560">Oxidoreductase</keyword>
<proteinExistence type="inferred from homology"/>
<keyword evidence="9" id="KW-1185">Reference proteome</keyword>
<evidence type="ECO:0000256" key="6">
    <source>
        <dbReference type="ARBA" id="ARBA00023284"/>
    </source>
</evidence>
<evidence type="ECO:0000313" key="8">
    <source>
        <dbReference type="EMBL" id="GAO98901.1"/>
    </source>
</evidence>
<dbReference type="PANTHER" id="PTHR13887:SF14">
    <property type="entry name" value="DISULFIDE BOND FORMATION PROTEIN D"/>
    <property type="match status" value="1"/>
</dbReference>
<dbReference type="GO" id="GO:0016491">
    <property type="term" value="F:oxidoreductase activity"/>
    <property type="evidence" value="ECO:0007669"/>
    <property type="project" value="UniProtKB-KW"/>
</dbReference>
<gene>
    <name evidence="8" type="ORF">Cva_01571</name>
</gene>
<protein>
    <submittedName>
        <fullName evidence="8">Disulfide isomerase/thiol-disulfide oxidase</fullName>
    </submittedName>
</protein>
<evidence type="ECO:0000256" key="1">
    <source>
        <dbReference type="ARBA" id="ARBA00003565"/>
    </source>
</evidence>
<evidence type="ECO:0000256" key="2">
    <source>
        <dbReference type="ARBA" id="ARBA00005791"/>
    </source>
</evidence>
<dbReference type="InterPro" id="IPR036249">
    <property type="entry name" value="Thioredoxin-like_sf"/>
</dbReference>
<dbReference type="PANTHER" id="PTHR13887">
    <property type="entry name" value="GLUTATHIONE S-TRANSFERASE KAPPA"/>
    <property type="match status" value="1"/>
</dbReference>
<dbReference type="CDD" id="cd03023">
    <property type="entry name" value="DsbA_Com1_like"/>
    <property type="match status" value="1"/>
</dbReference>
<evidence type="ECO:0000313" key="9">
    <source>
        <dbReference type="Proteomes" id="UP000036771"/>
    </source>
</evidence>
<dbReference type="InterPro" id="IPR012336">
    <property type="entry name" value="Thioredoxin-like_fold"/>
</dbReference>
<dbReference type="InterPro" id="IPR013766">
    <property type="entry name" value="Thioredoxin_domain"/>
</dbReference>
<dbReference type="Pfam" id="PF18312">
    <property type="entry name" value="ScsC_N"/>
    <property type="match status" value="1"/>
</dbReference>
<evidence type="ECO:0000259" key="7">
    <source>
        <dbReference type="PROSITE" id="PS51352"/>
    </source>
</evidence>
<name>A0A0K8MEF5_9PROT</name>
<comment type="similarity">
    <text evidence="2">Belongs to the thioredoxin family. DsbA subfamily.</text>
</comment>
<reference evidence="8 9" key="1">
    <citation type="submission" date="2015-03" db="EMBL/GenBank/DDBJ databases">
        <title>Caedibacter varicaedens, whole genome shotgun sequence.</title>
        <authorList>
            <person name="Suzuki H."/>
            <person name="Dapper A.L."/>
            <person name="Gibson A.K."/>
            <person name="Jackson C."/>
            <person name="Lee H."/>
            <person name="Pejaver V.R."/>
            <person name="Doak T."/>
            <person name="Lynch M."/>
        </authorList>
    </citation>
    <scope>NUCLEOTIDE SEQUENCE [LARGE SCALE GENOMIC DNA]</scope>
</reference>
<comment type="function">
    <text evidence="1">May be required for disulfide bond formation in some proteins.</text>
</comment>
<dbReference type="AlphaFoldDB" id="A0A0K8MEF5"/>
<keyword evidence="3" id="KW-0732">Signal</keyword>
<sequence length="256" mass="28170">MQFIYLLIIGILLAPFANADEKVFTSQQKEALSKIIDDHLMKNPEVLASALEQLQQRQMKEQMEKSKALIQKNSAQLFNNPDDYVAGTANAPVTLVVFMDPYCGHCRKFHEILDQATSGDSGIKELKVVFKDLPIFGEASDRAVKAMLAAKLQGKYTDFQKEMFKEDQPVTKEEIIKVAARLGLNQSRLLADMESDKIKSIIAANRQLAETLGVSGTPTVVIGELLIPGGMSLANLKELVSKGQKTQDNLASSKDG</sequence>
<keyword evidence="6" id="KW-0676">Redox-active center</keyword>
<keyword evidence="5" id="KW-1015">Disulfide bond</keyword>
<accession>A0A0K8MEF5</accession>
<dbReference type="Gene3D" id="3.40.30.10">
    <property type="entry name" value="Glutaredoxin"/>
    <property type="match status" value="1"/>
</dbReference>
<dbReference type="PROSITE" id="PS51352">
    <property type="entry name" value="THIOREDOXIN_2"/>
    <property type="match status" value="1"/>
</dbReference>
<evidence type="ECO:0000256" key="4">
    <source>
        <dbReference type="ARBA" id="ARBA00023002"/>
    </source>
</evidence>
<organism evidence="8 9">
    <name type="scientific">Caedimonas varicaedens</name>
    <dbReference type="NCBI Taxonomy" id="1629334"/>
    <lineage>
        <taxon>Bacteria</taxon>
        <taxon>Pseudomonadati</taxon>
        <taxon>Pseudomonadota</taxon>
        <taxon>Alphaproteobacteria</taxon>
        <taxon>Holosporales</taxon>
        <taxon>Caedimonadaceae</taxon>
        <taxon>Caedimonas</taxon>
    </lineage>
</organism>
<comment type="caution">
    <text evidence="8">The sequence shown here is derived from an EMBL/GenBank/DDBJ whole genome shotgun (WGS) entry which is preliminary data.</text>
</comment>
<dbReference type="STRING" id="1629334.Cva_01571"/>
<dbReference type="SUPFAM" id="SSF52833">
    <property type="entry name" value="Thioredoxin-like"/>
    <property type="match status" value="1"/>
</dbReference>
<evidence type="ECO:0000256" key="3">
    <source>
        <dbReference type="ARBA" id="ARBA00022729"/>
    </source>
</evidence>
<evidence type="ECO:0000256" key="5">
    <source>
        <dbReference type="ARBA" id="ARBA00023157"/>
    </source>
</evidence>
<feature type="domain" description="Thioredoxin" evidence="7">
    <location>
        <begin position="48"/>
        <end position="245"/>
    </location>
</feature>